<dbReference type="RefSeq" id="WP_183956506.1">
    <property type="nucleotide sequence ID" value="NZ_JACIEB010000009.1"/>
</dbReference>
<comment type="caution">
    <text evidence="1">The sequence shown here is derived from an EMBL/GenBank/DDBJ whole genome shotgun (WGS) entry which is preliminary data.</text>
</comment>
<gene>
    <name evidence="1" type="ORF">GGR44_003270</name>
</gene>
<sequence>MTDFKVIDVPGMLSVPVTSWDADGNQIPDDGEWHRHVSTSQYVFAELLVAKGLAPGLSAIARTPDLVIKWSELNDVGQAFVKASFDKWLKSIDDTRTPEATMIQKLEKRWQKFAQQPSMT</sequence>
<evidence type="ECO:0000313" key="1">
    <source>
        <dbReference type="EMBL" id="MBB3983579.1"/>
    </source>
</evidence>
<accession>A0A7W6DR07</accession>
<name>A0A7W6DR07_9SPHN</name>
<proteinExistence type="predicted"/>
<dbReference type="AlphaFoldDB" id="A0A7W6DR07"/>
<keyword evidence="2" id="KW-1185">Reference proteome</keyword>
<evidence type="ECO:0000313" key="2">
    <source>
        <dbReference type="Proteomes" id="UP000552757"/>
    </source>
</evidence>
<dbReference type="Proteomes" id="UP000552757">
    <property type="component" value="Unassembled WGS sequence"/>
</dbReference>
<reference evidence="1 2" key="1">
    <citation type="submission" date="2020-08" db="EMBL/GenBank/DDBJ databases">
        <title>Genomic Encyclopedia of Type Strains, Phase IV (KMG-IV): sequencing the most valuable type-strain genomes for metagenomic binning, comparative biology and taxonomic classification.</title>
        <authorList>
            <person name="Goeker M."/>
        </authorList>
    </citation>
    <scope>NUCLEOTIDE SEQUENCE [LARGE SCALE GENOMIC DNA]</scope>
    <source>
        <strain evidence="1 2">DSM 29348</strain>
    </source>
</reference>
<protein>
    <submittedName>
        <fullName evidence="1">Uncharacterized protein</fullName>
    </submittedName>
</protein>
<dbReference type="EMBL" id="JACIEB010000009">
    <property type="protein sequence ID" value="MBB3983579.1"/>
    <property type="molecule type" value="Genomic_DNA"/>
</dbReference>
<organism evidence="1 2">
    <name type="scientific">Sphingobium fontiphilum</name>
    <dbReference type="NCBI Taxonomy" id="944425"/>
    <lineage>
        <taxon>Bacteria</taxon>
        <taxon>Pseudomonadati</taxon>
        <taxon>Pseudomonadota</taxon>
        <taxon>Alphaproteobacteria</taxon>
        <taxon>Sphingomonadales</taxon>
        <taxon>Sphingomonadaceae</taxon>
        <taxon>Sphingobium</taxon>
    </lineage>
</organism>